<dbReference type="CDD" id="cd12257">
    <property type="entry name" value="RRM1_RBM26_like"/>
    <property type="match status" value="1"/>
</dbReference>
<gene>
    <name evidence="12" type="ORF">BD626DRAFT_501028</name>
</gene>
<dbReference type="OrthoDB" id="443401at2759"/>
<dbReference type="Pfam" id="PF01480">
    <property type="entry name" value="PWI"/>
    <property type="match status" value="1"/>
</dbReference>
<evidence type="ECO:0000259" key="11">
    <source>
        <dbReference type="PROSITE" id="PS50103"/>
    </source>
</evidence>
<dbReference type="GO" id="GO:0006397">
    <property type="term" value="P:mRNA processing"/>
    <property type="evidence" value="ECO:0007669"/>
    <property type="project" value="UniProtKB-KW"/>
</dbReference>
<name>A0A550C9S5_9AGAR</name>
<dbReference type="Gene3D" id="1.20.1390.10">
    <property type="entry name" value="PWI domain"/>
    <property type="match status" value="1"/>
</dbReference>
<dbReference type="SUPFAM" id="SSF101233">
    <property type="entry name" value="PWI domain"/>
    <property type="match status" value="1"/>
</dbReference>
<keyword evidence="13" id="KW-1185">Reference proteome</keyword>
<evidence type="ECO:0000313" key="12">
    <source>
        <dbReference type="EMBL" id="TRM61446.1"/>
    </source>
</evidence>
<sequence length="799" mass="85908">MLYDPSTAKQLKPWLIRTLEPICDAEPSALAEYILALLKHNGPEGELRKELTVQLEEFLEKECARFIDSLFGVLRSKSYLPYDAQGPGDAGIPIPLDGLVSPAGESPNRNRRKRDLDDVDDRAHPPKGPRLSQDGSRYRDRDAAGGAFDKRDGRGNWAGAPQNGMGGPMGMGMNGGMGMVPGMQQQMNQGRTNYRPPDAARRGLCRDYHNFGYCSRGDMCKFSHGNEAFVPNMPMGFPMGPAANGFIPMMMDPTAAGFGGDSAAYDPNDPSLDMRVPTAPAALRNGRAPFLHREQPNPRILNTPGELPVIQDLTPQQQQLQLAAAQQNGNGPPTGPMNGAATEAKPGQQKRGKRGSGATKKGFTPAPAGEQSAQQLRPARGNTKTLVVEKIPMDHLTVDGITTWFARFGSVTHVAIDPTSRRTGNGKALVSFAEVAEAQKAWKCEDAIFGNRFVRVFWHRPMEGQGHRGLQALVKSADQVARVNDMEDVKATPDEATKPTPPPVAPKKPTGAAAALAARQALLEKQIAEQKELMAKVMAPGTSTEDRKEMMARLRVLGEEMKKPAPTSDEDREKQERERLDKELELHAATTDGMEGVKEGDGETAEDLKAKLERLRSEAASLGINPDAPLSAPAPSYRGGFRGRGRGRGRGYFRGGAPGSMKLDNRPKKLVLKGVGQDAVEHAKSWFEATGQMDTLETTDDGDVVVGFKSRAAAEQALAKGNNIPSLGQVTISWQGAPAPSAAHSSASAGPSKGATPSPEQQPESQPGERAEPVQRPYSPAPDPVYASGGYSDEEEMGM</sequence>
<evidence type="ECO:0000256" key="6">
    <source>
        <dbReference type="ARBA" id="ARBA00043866"/>
    </source>
</evidence>
<evidence type="ECO:0000256" key="3">
    <source>
        <dbReference type="ARBA" id="ARBA00022771"/>
    </source>
</evidence>
<feature type="domain" description="RRM" evidence="10">
    <location>
        <begin position="384"/>
        <end position="461"/>
    </location>
</feature>
<dbReference type="STRING" id="97359.A0A550C9S5"/>
<dbReference type="GO" id="GO:0005634">
    <property type="term" value="C:nucleus"/>
    <property type="evidence" value="ECO:0007669"/>
    <property type="project" value="TreeGrafter"/>
</dbReference>
<dbReference type="Gene3D" id="4.10.1000.10">
    <property type="entry name" value="Zinc finger, CCCH-type"/>
    <property type="match status" value="1"/>
</dbReference>
<feature type="region of interest" description="Disordered" evidence="9">
    <location>
        <begin position="558"/>
        <end position="579"/>
    </location>
</feature>
<feature type="region of interest" description="Disordered" evidence="9">
    <location>
        <begin position="93"/>
        <end position="164"/>
    </location>
</feature>
<organism evidence="12 13">
    <name type="scientific">Schizophyllum amplum</name>
    <dbReference type="NCBI Taxonomy" id="97359"/>
    <lineage>
        <taxon>Eukaryota</taxon>
        <taxon>Fungi</taxon>
        <taxon>Dikarya</taxon>
        <taxon>Basidiomycota</taxon>
        <taxon>Agaricomycotina</taxon>
        <taxon>Agaricomycetes</taxon>
        <taxon>Agaricomycetidae</taxon>
        <taxon>Agaricales</taxon>
        <taxon>Schizophyllaceae</taxon>
        <taxon>Schizophyllum</taxon>
    </lineage>
</organism>
<evidence type="ECO:0000256" key="4">
    <source>
        <dbReference type="ARBA" id="ARBA00022833"/>
    </source>
</evidence>
<feature type="compositionally biased region" description="Basic and acidic residues" evidence="9">
    <location>
        <begin position="488"/>
        <end position="497"/>
    </location>
</feature>
<dbReference type="InterPro" id="IPR002483">
    <property type="entry name" value="PWI_dom"/>
</dbReference>
<dbReference type="SUPFAM" id="SSF54928">
    <property type="entry name" value="RNA-binding domain, RBD"/>
    <property type="match status" value="1"/>
</dbReference>
<dbReference type="InterPro" id="IPR012677">
    <property type="entry name" value="Nucleotide-bd_a/b_plait_sf"/>
</dbReference>
<evidence type="ECO:0000256" key="7">
    <source>
        <dbReference type="PROSITE-ProRule" id="PRU00176"/>
    </source>
</evidence>
<feature type="domain" description="C3H1-type" evidence="11">
    <location>
        <begin position="199"/>
        <end position="227"/>
    </location>
</feature>
<dbReference type="Proteomes" id="UP000320762">
    <property type="component" value="Unassembled WGS sequence"/>
</dbReference>
<dbReference type="EMBL" id="VDMD01000016">
    <property type="protein sequence ID" value="TRM61446.1"/>
    <property type="molecule type" value="Genomic_DNA"/>
</dbReference>
<dbReference type="InterPro" id="IPR035979">
    <property type="entry name" value="RBD_domain_sf"/>
</dbReference>
<feature type="compositionally biased region" description="Low complexity" evidence="9">
    <location>
        <begin position="736"/>
        <end position="766"/>
    </location>
</feature>
<feature type="compositionally biased region" description="Low complexity" evidence="9">
    <location>
        <begin position="318"/>
        <end position="342"/>
    </location>
</feature>
<dbReference type="InterPro" id="IPR000571">
    <property type="entry name" value="Znf_CCCH"/>
</dbReference>
<feature type="compositionally biased region" description="Basic residues" evidence="9">
    <location>
        <begin position="641"/>
        <end position="651"/>
    </location>
</feature>
<dbReference type="PANTHER" id="PTHR14398">
    <property type="entry name" value="RNA RECOGNITION RRM/RNP DOMAIN"/>
    <property type="match status" value="1"/>
</dbReference>
<evidence type="ECO:0000313" key="13">
    <source>
        <dbReference type="Proteomes" id="UP000320762"/>
    </source>
</evidence>
<feature type="region of interest" description="Disordered" evidence="9">
    <location>
        <begin position="318"/>
        <end position="380"/>
    </location>
</feature>
<dbReference type="PANTHER" id="PTHR14398:SF0">
    <property type="entry name" value="ZINC FINGER PROTEIN SWM"/>
    <property type="match status" value="1"/>
</dbReference>
<evidence type="ECO:0000256" key="1">
    <source>
        <dbReference type="ARBA" id="ARBA00022664"/>
    </source>
</evidence>
<feature type="region of interest" description="Disordered" evidence="9">
    <location>
        <begin position="736"/>
        <end position="799"/>
    </location>
</feature>
<dbReference type="InterPro" id="IPR036483">
    <property type="entry name" value="PWI_dom_sf"/>
</dbReference>
<dbReference type="Pfam" id="PF00642">
    <property type="entry name" value="zf-CCCH"/>
    <property type="match status" value="1"/>
</dbReference>
<feature type="region of interest" description="Disordered" evidence="9">
    <location>
        <begin position="623"/>
        <end position="661"/>
    </location>
</feature>
<reference evidence="12 13" key="1">
    <citation type="journal article" date="2019" name="New Phytol.">
        <title>Comparative genomics reveals unique wood-decay strategies and fruiting body development in the Schizophyllaceae.</title>
        <authorList>
            <person name="Almasi E."/>
            <person name="Sahu N."/>
            <person name="Krizsan K."/>
            <person name="Balint B."/>
            <person name="Kovacs G.M."/>
            <person name="Kiss B."/>
            <person name="Cseklye J."/>
            <person name="Drula E."/>
            <person name="Henrissat B."/>
            <person name="Nagy I."/>
            <person name="Chovatia M."/>
            <person name="Adam C."/>
            <person name="LaButti K."/>
            <person name="Lipzen A."/>
            <person name="Riley R."/>
            <person name="Grigoriev I.V."/>
            <person name="Nagy L.G."/>
        </authorList>
    </citation>
    <scope>NUCLEOTIDE SEQUENCE [LARGE SCALE GENOMIC DNA]</scope>
    <source>
        <strain evidence="12 13">NL-1724</strain>
    </source>
</reference>
<feature type="compositionally biased region" description="Basic and acidic residues" evidence="9">
    <location>
        <begin position="136"/>
        <end position="154"/>
    </location>
</feature>
<dbReference type="SMART" id="SM00356">
    <property type="entry name" value="ZnF_C3H1"/>
    <property type="match status" value="1"/>
</dbReference>
<keyword evidence="1" id="KW-0507">mRNA processing</keyword>
<feature type="region of interest" description="Disordered" evidence="9">
    <location>
        <begin position="488"/>
        <end position="513"/>
    </location>
</feature>
<comment type="caution">
    <text evidence="12">The sequence shown here is derived from an EMBL/GenBank/DDBJ whole genome shotgun (WGS) entry which is preliminary data.</text>
</comment>
<proteinExistence type="predicted"/>
<evidence type="ECO:0000256" key="9">
    <source>
        <dbReference type="SAM" id="MobiDB-lite"/>
    </source>
</evidence>
<comment type="function">
    <text evidence="6">May be involved in the turnover of nuclear polyadenylated (pA+) RNA.</text>
</comment>
<dbReference type="GO" id="GO:0003723">
    <property type="term" value="F:RNA binding"/>
    <property type="evidence" value="ECO:0007669"/>
    <property type="project" value="UniProtKB-UniRule"/>
</dbReference>
<keyword evidence="2 8" id="KW-0479">Metal-binding</keyword>
<dbReference type="SUPFAM" id="SSF90229">
    <property type="entry name" value="CCCH zinc finger"/>
    <property type="match status" value="1"/>
</dbReference>
<dbReference type="AlphaFoldDB" id="A0A550C9S5"/>
<dbReference type="PROSITE" id="PS50103">
    <property type="entry name" value="ZF_C3H1"/>
    <property type="match status" value="1"/>
</dbReference>
<keyword evidence="3 8" id="KW-0863">Zinc-finger</keyword>
<dbReference type="SMART" id="SM00360">
    <property type="entry name" value="RRM"/>
    <property type="match status" value="1"/>
</dbReference>
<dbReference type="Gene3D" id="3.30.70.330">
    <property type="match status" value="1"/>
</dbReference>
<keyword evidence="5 7" id="KW-0694">RNA-binding</keyword>
<dbReference type="GO" id="GO:0008270">
    <property type="term" value="F:zinc ion binding"/>
    <property type="evidence" value="ECO:0007669"/>
    <property type="project" value="UniProtKB-KW"/>
</dbReference>
<dbReference type="InterPro" id="IPR000504">
    <property type="entry name" value="RRM_dom"/>
</dbReference>
<dbReference type="PROSITE" id="PS50102">
    <property type="entry name" value="RRM"/>
    <property type="match status" value="1"/>
</dbReference>
<evidence type="ECO:0000256" key="5">
    <source>
        <dbReference type="ARBA" id="ARBA00022884"/>
    </source>
</evidence>
<accession>A0A550C9S5</accession>
<keyword evidence="4 8" id="KW-0862">Zinc</keyword>
<evidence type="ECO:0008006" key="14">
    <source>
        <dbReference type="Google" id="ProtNLM"/>
    </source>
</evidence>
<dbReference type="InterPro" id="IPR045137">
    <property type="entry name" value="RBM26/27"/>
</dbReference>
<evidence type="ECO:0000256" key="2">
    <source>
        <dbReference type="ARBA" id="ARBA00022723"/>
    </source>
</evidence>
<evidence type="ECO:0000256" key="8">
    <source>
        <dbReference type="PROSITE-ProRule" id="PRU00723"/>
    </source>
</evidence>
<protein>
    <recommendedName>
        <fullName evidence="14">C3H1-type domain-containing protein</fullName>
    </recommendedName>
</protein>
<evidence type="ECO:0000259" key="10">
    <source>
        <dbReference type="PROSITE" id="PS50102"/>
    </source>
</evidence>
<dbReference type="InterPro" id="IPR036855">
    <property type="entry name" value="Znf_CCCH_sf"/>
</dbReference>
<feature type="zinc finger region" description="C3H1-type" evidence="8">
    <location>
        <begin position="199"/>
        <end position="227"/>
    </location>
</feature>